<keyword evidence="1" id="KW-0812">Transmembrane</keyword>
<dbReference type="Proteomes" id="UP000195557">
    <property type="component" value="Unassembled WGS sequence"/>
</dbReference>
<dbReference type="AlphaFoldDB" id="A0A1Y5I528"/>
<gene>
    <name evidence="2" type="ORF">BE221DRAFT_148597</name>
</gene>
<reference evidence="2" key="1">
    <citation type="submission" date="2017-04" db="EMBL/GenBank/DDBJ databases">
        <title>Population genomics of picophytoplankton unveils novel chromosome hypervariability.</title>
        <authorList>
            <consortium name="DOE Joint Genome Institute"/>
            <person name="Blanc-Mathieu R."/>
            <person name="Krasovec M."/>
            <person name="Hebrard M."/>
            <person name="Yau S."/>
            <person name="Desgranges E."/>
            <person name="Martin J."/>
            <person name="Schackwitz W."/>
            <person name="Kuo A."/>
            <person name="Salin G."/>
            <person name="Donnadieu C."/>
            <person name="Desdevises Y."/>
            <person name="Sanchez-Ferandin S."/>
            <person name="Moreau H."/>
            <person name="Rivals E."/>
            <person name="Grigoriev I.V."/>
            <person name="Grimsley N."/>
            <person name="Eyre-Walker A."/>
            <person name="Piganeau G."/>
        </authorList>
    </citation>
    <scope>NUCLEOTIDE SEQUENCE [LARGE SCALE GENOMIC DNA]</scope>
    <source>
        <strain evidence="2">RCC 1115</strain>
    </source>
</reference>
<proteinExistence type="predicted"/>
<evidence type="ECO:0000256" key="1">
    <source>
        <dbReference type="SAM" id="Phobius"/>
    </source>
</evidence>
<evidence type="ECO:0000313" key="2">
    <source>
        <dbReference type="EMBL" id="OUS44650.1"/>
    </source>
</evidence>
<evidence type="ECO:0008006" key="3">
    <source>
        <dbReference type="Google" id="ProtNLM"/>
    </source>
</evidence>
<protein>
    <recommendedName>
        <fullName evidence="3">Transmembrane protein</fullName>
    </recommendedName>
</protein>
<name>A0A1Y5I528_OSTTA</name>
<keyword evidence="1" id="KW-1133">Transmembrane helix</keyword>
<feature type="transmembrane region" description="Helical" evidence="1">
    <location>
        <begin position="127"/>
        <end position="149"/>
    </location>
</feature>
<dbReference type="EMBL" id="KZ155808">
    <property type="protein sequence ID" value="OUS44650.1"/>
    <property type="molecule type" value="Genomic_DNA"/>
</dbReference>
<sequence>MSELSSRLHARHRSLGGQMSSSDIKSDKHDLTENIARFIQNHGAEETAKLISRSLLFIVASSGGSEASFKDDLGVDLSAVNNLKMGILLALGLSFVCVLVFLFLGSFTDVKEVVLGLFAGEASLDDLEFHSVLLAAAPIILFLGVRMLCKAVKPTR</sequence>
<organism evidence="2">
    <name type="scientific">Ostreococcus tauri</name>
    <name type="common">Marine green alga</name>
    <dbReference type="NCBI Taxonomy" id="70448"/>
    <lineage>
        <taxon>Eukaryota</taxon>
        <taxon>Viridiplantae</taxon>
        <taxon>Chlorophyta</taxon>
        <taxon>Mamiellophyceae</taxon>
        <taxon>Mamiellales</taxon>
        <taxon>Bathycoccaceae</taxon>
        <taxon>Ostreococcus</taxon>
    </lineage>
</organism>
<keyword evidence="1" id="KW-0472">Membrane</keyword>
<accession>A0A1Y5I528</accession>
<feature type="transmembrane region" description="Helical" evidence="1">
    <location>
        <begin position="87"/>
        <end position="107"/>
    </location>
</feature>